<feature type="region of interest" description="Disordered" evidence="1">
    <location>
        <begin position="537"/>
        <end position="564"/>
    </location>
</feature>
<sequence>MLASFAAFTLILARIATISAERTPREVPWSENTYGPDGPWRAIHARIGEHKQDVDLFPGSDWETWLVEDAYCGKGPCSTSRAGTYDTSVATTGGIQWKAALENYMRGVNLEGEGGTAYQDDIELDGTTVKNASLAVLGTSTPQKIKYPGSKTVGFTAGCLSLGGRRETNQSFFVGDNFPTINASLPSGWLWDNGYTESYSFGMHIGSAQPATRVPGSLWFGGYDQNRVVGEILSMNGGPRDGITLRDISIDVVGSKSPFEFRSKGGLLAEGNSSIGTSFKVLVDGCSPYLTLPESTCNSIASHLPVKYSKDLGLYLWDTDSDKYKEIISSATTLTFEFISTSNTNPVKIRVPFMHLNLTLEAPLVDDPIPYFPCHVNGGNRWVLGRAFLQDAFIGANMRRGVDTWWLAQAPGPNIQATANPVTIGEMDNTVRKGGNDWNQSWTGYWNDEEVPSSTPSSKADATDDDDETKEDKEEVAMSIAAKAGIGAGISAAVIALGVGGFLYWRRRRSQTIPAPEVPAYGQNVMQQQHYIDTKPQELAQRPPQELHGNEVVMQRSYQRSELP</sequence>
<evidence type="ECO:0000313" key="5">
    <source>
        <dbReference type="EMBL" id="CEI70266.1"/>
    </source>
</evidence>
<name>A0A2L2TYY3_9HYPO</name>
<accession>A0A2L2TYY3</accession>
<dbReference type="GeneID" id="37261981"/>
<dbReference type="RefSeq" id="XP_025593980.1">
    <property type="nucleotide sequence ID" value="XM_025725375.2"/>
</dbReference>
<evidence type="ECO:0000256" key="1">
    <source>
        <dbReference type="SAM" id="MobiDB-lite"/>
    </source>
</evidence>
<dbReference type="InterPro" id="IPR021109">
    <property type="entry name" value="Peptidase_aspartic_dom_sf"/>
</dbReference>
<dbReference type="KEGG" id="fvn:FVRRES_10343"/>
<feature type="region of interest" description="Disordered" evidence="1">
    <location>
        <begin position="438"/>
        <end position="472"/>
    </location>
</feature>
<evidence type="ECO:0000259" key="4">
    <source>
        <dbReference type="PROSITE" id="PS51767"/>
    </source>
</evidence>
<feature type="domain" description="Peptidase A1" evidence="4">
    <location>
        <begin position="41"/>
        <end position="408"/>
    </location>
</feature>
<dbReference type="EMBL" id="LN649231">
    <property type="protein sequence ID" value="CEI70266.1"/>
    <property type="molecule type" value="Genomic_DNA"/>
</dbReference>
<dbReference type="STRING" id="56646.A0A2L2TYY3"/>
<proteinExistence type="predicted"/>
<dbReference type="Pfam" id="PF00026">
    <property type="entry name" value="Asp"/>
    <property type="match status" value="1"/>
</dbReference>
<keyword evidence="2" id="KW-1133">Transmembrane helix</keyword>
<dbReference type="OrthoDB" id="4074350at2759"/>
<dbReference type="Proteomes" id="UP000245910">
    <property type="component" value="Chromosome III"/>
</dbReference>
<dbReference type="AlphaFoldDB" id="A0A2L2TYY3"/>
<evidence type="ECO:0000256" key="2">
    <source>
        <dbReference type="SAM" id="Phobius"/>
    </source>
</evidence>
<keyword evidence="2" id="KW-0472">Membrane</keyword>
<dbReference type="SUPFAM" id="SSF50630">
    <property type="entry name" value="Acid proteases"/>
    <property type="match status" value="1"/>
</dbReference>
<evidence type="ECO:0000313" key="6">
    <source>
        <dbReference type="Proteomes" id="UP000245910"/>
    </source>
</evidence>
<feature type="transmembrane region" description="Helical" evidence="2">
    <location>
        <begin position="484"/>
        <end position="505"/>
    </location>
</feature>
<protein>
    <recommendedName>
        <fullName evidence="4">Peptidase A1 domain-containing protein</fullName>
    </recommendedName>
</protein>
<keyword evidence="6" id="KW-1185">Reference proteome</keyword>
<evidence type="ECO:0000256" key="3">
    <source>
        <dbReference type="SAM" id="SignalP"/>
    </source>
</evidence>
<keyword evidence="3" id="KW-0732">Signal</keyword>
<keyword evidence="2" id="KW-0812">Transmembrane</keyword>
<dbReference type="Gene3D" id="2.40.70.10">
    <property type="entry name" value="Acid Proteases"/>
    <property type="match status" value="1"/>
</dbReference>
<reference evidence="6" key="1">
    <citation type="submission" date="2014-10" db="EMBL/GenBank/DDBJ databases">
        <authorList>
            <person name="King R."/>
        </authorList>
    </citation>
    <scope>NUCLEOTIDE SEQUENCE [LARGE SCALE GENOMIC DNA]</scope>
    <source>
        <strain evidence="6">A3/5</strain>
    </source>
</reference>
<dbReference type="PROSITE" id="PS51767">
    <property type="entry name" value="PEPTIDASE_A1"/>
    <property type="match status" value="1"/>
</dbReference>
<dbReference type="InterPro" id="IPR033121">
    <property type="entry name" value="PEPTIDASE_A1"/>
</dbReference>
<feature type="chain" id="PRO_5014960423" description="Peptidase A1 domain-containing protein" evidence="3">
    <location>
        <begin position="21"/>
        <end position="564"/>
    </location>
</feature>
<organism evidence="5 6">
    <name type="scientific">Fusarium venenatum</name>
    <dbReference type="NCBI Taxonomy" id="56646"/>
    <lineage>
        <taxon>Eukaryota</taxon>
        <taxon>Fungi</taxon>
        <taxon>Dikarya</taxon>
        <taxon>Ascomycota</taxon>
        <taxon>Pezizomycotina</taxon>
        <taxon>Sordariomycetes</taxon>
        <taxon>Hypocreomycetidae</taxon>
        <taxon>Hypocreales</taxon>
        <taxon>Nectriaceae</taxon>
        <taxon>Fusarium</taxon>
    </lineage>
</organism>
<feature type="signal peptide" evidence="3">
    <location>
        <begin position="1"/>
        <end position="20"/>
    </location>
</feature>